<keyword evidence="3" id="KW-1185">Reference proteome</keyword>
<dbReference type="PANTHER" id="PTHR37066:SF1">
    <property type="entry name" value="LNS2_PITP DOMAIN-CONTAINING PROTEIN"/>
    <property type="match status" value="1"/>
</dbReference>
<dbReference type="InterPro" id="IPR005114">
    <property type="entry name" value="Helicase_assoc"/>
</dbReference>
<dbReference type="OrthoDB" id="70932at2759"/>
<dbReference type="Proteomes" id="UP001165083">
    <property type="component" value="Unassembled WGS sequence"/>
</dbReference>
<evidence type="ECO:0000313" key="2">
    <source>
        <dbReference type="EMBL" id="GMF17183.1"/>
    </source>
</evidence>
<gene>
    <name evidence="2" type="ORF">Plil01_000624200</name>
</gene>
<evidence type="ECO:0000259" key="1">
    <source>
        <dbReference type="Pfam" id="PF03457"/>
    </source>
</evidence>
<proteinExistence type="predicted"/>
<dbReference type="AlphaFoldDB" id="A0A9W6TQ74"/>
<reference evidence="2" key="1">
    <citation type="submission" date="2023-04" db="EMBL/GenBank/DDBJ databases">
        <title>Phytophthora lilii NBRC 32176.</title>
        <authorList>
            <person name="Ichikawa N."/>
            <person name="Sato H."/>
            <person name="Tonouchi N."/>
        </authorList>
    </citation>
    <scope>NUCLEOTIDE SEQUENCE</scope>
    <source>
        <strain evidence="2">NBRC 32176</strain>
    </source>
</reference>
<evidence type="ECO:0000313" key="3">
    <source>
        <dbReference type="Proteomes" id="UP001165083"/>
    </source>
</evidence>
<protein>
    <submittedName>
        <fullName evidence="2">Unnamed protein product</fullName>
    </submittedName>
</protein>
<sequence>MQLEILRYEDESYRWKRQSQLTDMRRQMVASARRFLSSRRHPEPFLSLVTALRVFHEQNGHFLVPYTFQVPSDDPQNAVKCPWPEETRGLNLGREIRKFVSVSSANSPSNLQEVRRQLDAVGFPEIRDWKRFQWQQVSIAALKCYKEMEGDLLVPRKFVVPEGDLKWPKPTWGLKLGSHVNFLRQNREELMKYQVQDLDEIGFIWVVADYNWDVLFMPALKRYRELHGHCDVPQNFVVGKGDQQKEGEEEWGEVLQGYRLGPMVNRIRSGSALSEYVERDRKELEKLGFYLNSNDQKWQETILPAFKTYHRVYGNCNINTQFIVPDEEPWPESTWGIRLGFIAQNIRNRGDFFRQVARDYEKLEEIGFVWNVSAAKWENGVLPALETYVQEYGNARIPADFVVPSEAPWPEVAYELKLGELSTNPVRRKRFADFIEIDRMQLEALGFFWSAVPSDDDDDDDGSDDDDDFDT</sequence>
<comment type="caution">
    <text evidence="2">The sequence shown here is derived from an EMBL/GenBank/DDBJ whole genome shotgun (WGS) entry which is preliminary data.</text>
</comment>
<feature type="domain" description="Helicase-associated" evidence="1">
    <location>
        <begin position="132"/>
        <end position="203"/>
    </location>
</feature>
<dbReference type="PANTHER" id="PTHR37066">
    <property type="entry name" value="HELICASE-ASSOCIATED"/>
    <property type="match status" value="1"/>
</dbReference>
<dbReference type="Pfam" id="PF03457">
    <property type="entry name" value="HA"/>
    <property type="match status" value="1"/>
</dbReference>
<name>A0A9W6TQ74_9STRA</name>
<accession>A0A9W6TQ74</accession>
<organism evidence="2 3">
    <name type="scientific">Phytophthora lilii</name>
    <dbReference type="NCBI Taxonomy" id="2077276"/>
    <lineage>
        <taxon>Eukaryota</taxon>
        <taxon>Sar</taxon>
        <taxon>Stramenopiles</taxon>
        <taxon>Oomycota</taxon>
        <taxon>Peronosporomycetes</taxon>
        <taxon>Peronosporales</taxon>
        <taxon>Peronosporaceae</taxon>
        <taxon>Phytophthora</taxon>
    </lineage>
</organism>
<dbReference type="EMBL" id="BSXW01000274">
    <property type="protein sequence ID" value="GMF17183.1"/>
    <property type="molecule type" value="Genomic_DNA"/>
</dbReference>